<keyword evidence="2" id="KW-1185">Reference proteome</keyword>
<sequence length="113" mass="12982">NKIPQFAGWRNRLVCHPVSFDVPTSFLTPVDDLHARLRFSRTWEKLPETNQARFRFNEFGTERGTKYTILDKMMAEIPGKDNYGATIQDDAFGLLAYDISKTPDTVLNAANYH</sequence>
<feature type="non-terminal residue" evidence="1">
    <location>
        <position position="113"/>
    </location>
</feature>
<protein>
    <submittedName>
        <fullName evidence="1">Uncharacterized protein</fullName>
    </submittedName>
</protein>
<dbReference type="EMBL" id="RQTK01001417">
    <property type="protein sequence ID" value="RUS70406.1"/>
    <property type="molecule type" value="Genomic_DNA"/>
</dbReference>
<dbReference type="AlphaFoldDB" id="A0A3S1H1M5"/>
<proteinExistence type="predicted"/>
<dbReference type="OrthoDB" id="6059742at2759"/>
<dbReference type="Proteomes" id="UP000271974">
    <property type="component" value="Unassembled WGS sequence"/>
</dbReference>
<reference evidence="1 2" key="1">
    <citation type="submission" date="2019-01" db="EMBL/GenBank/DDBJ databases">
        <title>A draft genome assembly of the solar-powered sea slug Elysia chlorotica.</title>
        <authorList>
            <person name="Cai H."/>
            <person name="Li Q."/>
            <person name="Fang X."/>
            <person name="Li J."/>
            <person name="Curtis N.E."/>
            <person name="Altenburger A."/>
            <person name="Shibata T."/>
            <person name="Feng M."/>
            <person name="Maeda T."/>
            <person name="Schwartz J.A."/>
            <person name="Shigenobu S."/>
            <person name="Lundholm N."/>
            <person name="Nishiyama T."/>
            <person name="Yang H."/>
            <person name="Hasebe M."/>
            <person name="Li S."/>
            <person name="Pierce S.K."/>
            <person name="Wang J."/>
        </authorList>
    </citation>
    <scope>NUCLEOTIDE SEQUENCE [LARGE SCALE GENOMIC DNA]</scope>
    <source>
        <strain evidence="1">EC2010</strain>
        <tissue evidence="1">Whole organism of an adult</tissue>
    </source>
</reference>
<name>A0A3S1H1M5_ELYCH</name>
<evidence type="ECO:0000313" key="1">
    <source>
        <dbReference type="EMBL" id="RUS70406.1"/>
    </source>
</evidence>
<dbReference type="STRING" id="188477.A0A3S1H1M5"/>
<evidence type="ECO:0000313" key="2">
    <source>
        <dbReference type="Proteomes" id="UP000271974"/>
    </source>
</evidence>
<gene>
    <name evidence="1" type="ORF">EGW08_021834</name>
</gene>
<organism evidence="1 2">
    <name type="scientific">Elysia chlorotica</name>
    <name type="common">Eastern emerald elysia</name>
    <name type="synonym">Sea slug</name>
    <dbReference type="NCBI Taxonomy" id="188477"/>
    <lineage>
        <taxon>Eukaryota</taxon>
        <taxon>Metazoa</taxon>
        <taxon>Spiralia</taxon>
        <taxon>Lophotrochozoa</taxon>
        <taxon>Mollusca</taxon>
        <taxon>Gastropoda</taxon>
        <taxon>Heterobranchia</taxon>
        <taxon>Euthyneura</taxon>
        <taxon>Panpulmonata</taxon>
        <taxon>Sacoglossa</taxon>
        <taxon>Placobranchoidea</taxon>
        <taxon>Plakobranchidae</taxon>
        <taxon>Elysia</taxon>
    </lineage>
</organism>
<feature type="non-terminal residue" evidence="1">
    <location>
        <position position="1"/>
    </location>
</feature>
<comment type="caution">
    <text evidence="1">The sequence shown here is derived from an EMBL/GenBank/DDBJ whole genome shotgun (WGS) entry which is preliminary data.</text>
</comment>
<accession>A0A3S1H1M5</accession>